<reference evidence="1 2" key="1">
    <citation type="submission" date="2019-02" db="EMBL/GenBank/DDBJ databases">
        <title>Genome sequencing of the rare red list fungi Bondarzewia mesenterica.</title>
        <authorList>
            <person name="Buettner E."/>
            <person name="Kellner H."/>
        </authorList>
    </citation>
    <scope>NUCLEOTIDE SEQUENCE [LARGE SCALE GENOMIC DNA]</scope>
    <source>
        <strain evidence="1 2">DSM 108281</strain>
    </source>
</reference>
<sequence>MITYPEPILRPEIWGNLPVELVREIFVALAMADRTDAKALCLVSKSIRRLVLPFLYHTILLRNTEQVVAFAAPFLPRRPPPFPLSSSPSSSRPVASFPVYSLALAVPAKRPSIEHALDSVAGAFTKVLNLAITAPLLGAHAFWLRKHDIRPTTFMLYHHGLPKPINFREAYFSQVTHLHTSTLSGFHSSSLRDLPALTHVALMIRATQQESVMFEIICIMQDLLVDCRKIEMIVLSLDLPAPRGQEAECYDLTRWNMVLRFASLNQRFFLLPYTRRARLEWHDIASNRSDVFSRAWEWRAIEEEQDVRLKEMKKNKVWERVYMEEEAFVKWSDEYEWDLDLKQAPGYAHQKSDADWGDTDTRE</sequence>
<dbReference type="AlphaFoldDB" id="A0A4S4LS68"/>
<evidence type="ECO:0008006" key="3">
    <source>
        <dbReference type="Google" id="ProtNLM"/>
    </source>
</evidence>
<gene>
    <name evidence="1" type="ORF">EW146_g7171</name>
</gene>
<accession>A0A4S4LS68</accession>
<organism evidence="1 2">
    <name type="scientific">Bondarzewia mesenterica</name>
    <dbReference type="NCBI Taxonomy" id="1095465"/>
    <lineage>
        <taxon>Eukaryota</taxon>
        <taxon>Fungi</taxon>
        <taxon>Dikarya</taxon>
        <taxon>Basidiomycota</taxon>
        <taxon>Agaricomycotina</taxon>
        <taxon>Agaricomycetes</taxon>
        <taxon>Russulales</taxon>
        <taxon>Bondarzewiaceae</taxon>
        <taxon>Bondarzewia</taxon>
    </lineage>
</organism>
<dbReference type="OrthoDB" id="3145912at2759"/>
<name>A0A4S4LS68_9AGAM</name>
<evidence type="ECO:0000313" key="2">
    <source>
        <dbReference type="Proteomes" id="UP000310158"/>
    </source>
</evidence>
<dbReference type="InterPro" id="IPR036047">
    <property type="entry name" value="F-box-like_dom_sf"/>
</dbReference>
<evidence type="ECO:0000313" key="1">
    <source>
        <dbReference type="EMBL" id="THH13000.1"/>
    </source>
</evidence>
<protein>
    <recommendedName>
        <fullName evidence="3">F-box domain-containing protein</fullName>
    </recommendedName>
</protein>
<dbReference type="EMBL" id="SGPL01000395">
    <property type="protein sequence ID" value="THH13000.1"/>
    <property type="molecule type" value="Genomic_DNA"/>
</dbReference>
<proteinExistence type="predicted"/>
<dbReference type="SUPFAM" id="SSF81383">
    <property type="entry name" value="F-box domain"/>
    <property type="match status" value="1"/>
</dbReference>
<keyword evidence="2" id="KW-1185">Reference proteome</keyword>
<dbReference type="Proteomes" id="UP000310158">
    <property type="component" value="Unassembled WGS sequence"/>
</dbReference>
<comment type="caution">
    <text evidence="1">The sequence shown here is derived from an EMBL/GenBank/DDBJ whole genome shotgun (WGS) entry which is preliminary data.</text>
</comment>